<organism evidence="1 2">
    <name type="scientific">Cerasicoccus arenae</name>
    <dbReference type="NCBI Taxonomy" id="424488"/>
    <lineage>
        <taxon>Bacteria</taxon>
        <taxon>Pseudomonadati</taxon>
        <taxon>Verrucomicrobiota</taxon>
        <taxon>Opitutia</taxon>
        <taxon>Puniceicoccales</taxon>
        <taxon>Cerasicoccaceae</taxon>
        <taxon>Cerasicoccus</taxon>
    </lineage>
</organism>
<dbReference type="EMBL" id="BMXG01000009">
    <property type="protein sequence ID" value="GHC01649.1"/>
    <property type="molecule type" value="Genomic_DNA"/>
</dbReference>
<dbReference type="Gene3D" id="2.130.10.10">
    <property type="entry name" value="YVTN repeat-like/Quinoprotein amine dehydrogenase"/>
    <property type="match status" value="1"/>
</dbReference>
<dbReference type="RefSeq" id="WP_189514211.1">
    <property type="nucleotide sequence ID" value="NZ_BMXG01000009.1"/>
</dbReference>
<gene>
    <name evidence="1" type="ORF">GCM10007047_17760</name>
</gene>
<dbReference type="SUPFAM" id="SSF82171">
    <property type="entry name" value="DPP6 N-terminal domain-like"/>
    <property type="match status" value="1"/>
</dbReference>
<reference evidence="1" key="1">
    <citation type="journal article" date="2014" name="Int. J. Syst. Evol. Microbiol.">
        <title>Complete genome sequence of Corynebacterium casei LMG S-19264T (=DSM 44701T), isolated from a smear-ripened cheese.</title>
        <authorList>
            <consortium name="US DOE Joint Genome Institute (JGI-PGF)"/>
            <person name="Walter F."/>
            <person name="Albersmeier A."/>
            <person name="Kalinowski J."/>
            <person name="Ruckert C."/>
        </authorList>
    </citation>
    <scope>NUCLEOTIDE SEQUENCE</scope>
    <source>
        <strain evidence="1">KCTC 12870</strain>
    </source>
</reference>
<evidence type="ECO:0000313" key="2">
    <source>
        <dbReference type="Proteomes" id="UP000642829"/>
    </source>
</evidence>
<sequence length="399" mass="44359">MSIDLSALLNSPLLQPWKDPQSGVVSYLLANNAAPLQQSFYYVNPSFSRDGRYLWIYCAFPPGGLANSGRTLAVADFADGEIRHFPETDFLDASPMVDFDTGEAYWCTGPEIWKRGPGRNDPCHFVNALPNDLVKNRRPWRIATHLTISADRRCLNLDSTLGRETHIGAAPLNGDPVEIWETMHAGFNHGQFSPVDSDLQLIAQDSYVDPVTGEIPPVNNRMWLIRRGEKARPIYANTAGGEKVVALDVHRGLPSREVDDGPGMHGHEWWGGDGSKVWFIHYGHGVKFVEWQTGHEELVWSFDGVSHAHSNTAGSLIVADALPPDRPDYSKVAFLNRATGRTVEILSYVPRLAARINRYHIHPHPQFCLDDQMICYTTTVNGRVSVALTPVETLIEATA</sequence>
<reference evidence="1" key="2">
    <citation type="submission" date="2020-09" db="EMBL/GenBank/DDBJ databases">
        <authorList>
            <person name="Sun Q."/>
            <person name="Kim S."/>
        </authorList>
    </citation>
    <scope>NUCLEOTIDE SEQUENCE</scope>
    <source>
        <strain evidence="1">KCTC 12870</strain>
    </source>
</reference>
<comment type="caution">
    <text evidence="1">The sequence shown here is derived from an EMBL/GenBank/DDBJ whole genome shotgun (WGS) entry which is preliminary data.</text>
</comment>
<evidence type="ECO:0000313" key="1">
    <source>
        <dbReference type="EMBL" id="GHC01649.1"/>
    </source>
</evidence>
<accession>A0A8J3DH80</accession>
<evidence type="ECO:0008006" key="3">
    <source>
        <dbReference type="Google" id="ProtNLM"/>
    </source>
</evidence>
<dbReference type="Proteomes" id="UP000642829">
    <property type="component" value="Unassembled WGS sequence"/>
</dbReference>
<name>A0A8J3DH80_9BACT</name>
<protein>
    <recommendedName>
        <fullName evidence="3">Oligogalacturonide lyase</fullName>
    </recommendedName>
</protein>
<dbReference type="InterPro" id="IPR015943">
    <property type="entry name" value="WD40/YVTN_repeat-like_dom_sf"/>
</dbReference>
<keyword evidence="2" id="KW-1185">Reference proteome</keyword>
<proteinExistence type="predicted"/>
<dbReference type="AlphaFoldDB" id="A0A8J3DH80"/>